<dbReference type="Pfam" id="PF13550">
    <property type="entry name" value="Phage-tail_3"/>
    <property type="match status" value="1"/>
</dbReference>
<proteinExistence type="predicted"/>
<feature type="domain" description="Tip attachment protein J" evidence="1">
    <location>
        <begin position="210"/>
        <end position="395"/>
    </location>
</feature>
<dbReference type="Proteomes" id="UP001157167">
    <property type="component" value="Unassembled WGS sequence"/>
</dbReference>
<evidence type="ECO:0000259" key="1">
    <source>
        <dbReference type="Pfam" id="PF13550"/>
    </source>
</evidence>
<evidence type="ECO:0000259" key="2">
    <source>
        <dbReference type="Pfam" id="PF23666"/>
    </source>
</evidence>
<dbReference type="InterPro" id="IPR032876">
    <property type="entry name" value="J_dom"/>
</dbReference>
<gene>
    <name evidence="3" type="ORF">GCM10007933_02310</name>
</gene>
<dbReference type="Pfam" id="PF23666">
    <property type="entry name" value="Rcc01698_C"/>
    <property type="match status" value="1"/>
</dbReference>
<organism evidence="3 4">
    <name type="scientific">Zoogloea oryzae</name>
    <dbReference type="NCBI Taxonomy" id="310767"/>
    <lineage>
        <taxon>Bacteria</taxon>
        <taxon>Pseudomonadati</taxon>
        <taxon>Pseudomonadota</taxon>
        <taxon>Betaproteobacteria</taxon>
        <taxon>Rhodocyclales</taxon>
        <taxon>Zoogloeaceae</taxon>
        <taxon>Zoogloea</taxon>
    </lineage>
</organism>
<sequence length="1133" mass="117979">MSFFGAPVASSGVNRVSTLTIQTSAYGVAIPRVWGTARVAGNLIWYGDFTSTAQSAGGGKGGASYVAGYTYSSSVQIGLCDNPITALLCSWENKTRMTFTAAPDQSAGSLGQSPWAYLSAKHPTEALAYPGLAWVGVANGNLGTTPTLPSLSYEVQTASSGAGGSYDASPAVVVQDILTDAGFPASRVGDLSAYTDFVFAYGLFLSPVLDQQQRAGDHLDKVFEMTCSAPFFSEGKLKVVPYGDTQKTGNGRTFTPIVAPSYALTDDDFLAIEGEALPIRIVRKSPGDQKNSLRLEFKDRALEYNTNTVEVQDDAHAAQFGRRANPETRTYEAIKSQSVAQSVAWLQMQRGLYVCNTYEFKLGLKFCRLEPMDILTLTHAGLGLSGAPVRVLDVEDSPDGKITVTAEDFVQGAGLAPTVPSPPSSGYSTNANVAPGNAAAPVVFEPPLQLAGQPEIWLATGGGANYGGCDVWVSFDGTTYKKIGTHAVKSRFGVTTAVFPTGVDPDTTSTLSVDLTASGGVLSGGLAQDRDTFNTLCWVGGELVSYQTSTLVSAGRYNLSSLRRGAYGSPISAHASGASFVRLDGNVFRYAYDPSLVGKTLYLKLQAFNLYGAAYQDLAALSPVAYTVQGYPPPNLSGYAVATAGDGTRVHTWSTSAAVVSGAVVEVRFSASAGAAWSAMSVLGQAPYGGGRLEVQTPAAGTWTFEARIRDTFGAISATGARTTVTLGAAPVGAVGGANRAFNTSAHPLYPNDDGWSVWTNAGSGFAGSEADRGYVLPAWATYAMPGGASRYLHAVGSVVVGRELEWNVHPQQIQVLPGTRVEAYALTGAMRCTAAVCINWYDGLGGLTQVTVGSNVSEKPGGTTLADFKKTGGFAVAPAGTRWMSLCVKLRDMTGADAYVFFDQAYIGEALDAQSGFSPWSDGARAVTNTSQLTDGASLGQTAKWSGVTGAGRPQDNATAGATLGVNVDGQITASNVAALVGAGAMGTSQLAAQAATSVMQSASATYSGILSGSTTAIGFFDLLDEAKTGAVVAMESCGMFWPQGAMDVYCTITAVPGTPSGPGLGLPWGTEYVLVSEFPIAKFSGVDERGYSIGTSFVLPAVQNIRVFVKLRPAGALLNVKQATRIEVMKR</sequence>
<feature type="domain" description="Rcc01698-like C-terminal" evidence="2">
    <location>
        <begin position="491"/>
        <end position="581"/>
    </location>
</feature>
<accession>A0ABQ6F734</accession>
<name>A0ABQ6F734_9RHOO</name>
<evidence type="ECO:0000313" key="3">
    <source>
        <dbReference type="EMBL" id="GLT20779.1"/>
    </source>
</evidence>
<dbReference type="RefSeq" id="WP_284186371.1">
    <property type="nucleotide sequence ID" value="NZ_BSPX01000002.1"/>
</dbReference>
<keyword evidence="4" id="KW-1185">Reference proteome</keyword>
<dbReference type="EMBL" id="BSPX01000002">
    <property type="protein sequence ID" value="GLT20779.1"/>
    <property type="molecule type" value="Genomic_DNA"/>
</dbReference>
<reference evidence="4" key="1">
    <citation type="journal article" date="2019" name="Int. J. Syst. Evol. Microbiol.">
        <title>The Global Catalogue of Microorganisms (GCM) 10K type strain sequencing project: providing services to taxonomists for standard genome sequencing and annotation.</title>
        <authorList>
            <consortium name="The Broad Institute Genomics Platform"/>
            <consortium name="The Broad Institute Genome Sequencing Center for Infectious Disease"/>
            <person name="Wu L."/>
            <person name="Ma J."/>
        </authorList>
    </citation>
    <scope>NUCLEOTIDE SEQUENCE [LARGE SCALE GENOMIC DNA]</scope>
    <source>
        <strain evidence="4">NBRC 102407</strain>
    </source>
</reference>
<protein>
    <recommendedName>
        <fullName evidence="5">Tip attachment protein J domain-containing protein</fullName>
    </recommendedName>
</protein>
<comment type="caution">
    <text evidence="3">The sequence shown here is derived from an EMBL/GenBank/DDBJ whole genome shotgun (WGS) entry which is preliminary data.</text>
</comment>
<evidence type="ECO:0008006" key="5">
    <source>
        <dbReference type="Google" id="ProtNLM"/>
    </source>
</evidence>
<evidence type="ECO:0000313" key="4">
    <source>
        <dbReference type="Proteomes" id="UP001157167"/>
    </source>
</evidence>
<dbReference type="InterPro" id="IPR056490">
    <property type="entry name" value="Rcc01698_C"/>
</dbReference>